<dbReference type="EMBL" id="HBUE01100026">
    <property type="protein sequence ID" value="CAG6484810.1"/>
    <property type="molecule type" value="Transcribed_RNA"/>
</dbReference>
<protein>
    <submittedName>
        <fullName evidence="2">(northern house mosquito) hypothetical protein</fullName>
    </submittedName>
</protein>
<feature type="region of interest" description="Disordered" evidence="1">
    <location>
        <begin position="1"/>
        <end position="116"/>
    </location>
</feature>
<accession>A0A8D8C3V2</accession>
<feature type="compositionally biased region" description="Low complexity" evidence="1">
    <location>
        <begin position="1"/>
        <end position="36"/>
    </location>
</feature>
<name>A0A8D8C3V2_CULPI</name>
<feature type="compositionally biased region" description="Basic residues" evidence="1">
    <location>
        <begin position="94"/>
        <end position="116"/>
    </location>
</feature>
<evidence type="ECO:0000313" key="2">
    <source>
        <dbReference type="EMBL" id="CAG6484810.1"/>
    </source>
</evidence>
<dbReference type="AlphaFoldDB" id="A0A8D8C3V2"/>
<sequence>MCCLTRPASTASATTGSRRTGTSATGSSWSWTRSARPPWTPSARRRTCVRHGTASSRTRCGRQRRDSEPGSDCPRKKRRNKKAIQKWNETSCTTRRRNGNAPRRKRRREGSAKRRGYVRVERVAALKLPHHPRSIIMGRRQIKFKKRHVSRQIRKLPSRRPLRRG</sequence>
<proteinExistence type="predicted"/>
<feature type="compositionally biased region" description="Basic residues" evidence="1">
    <location>
        <begin position="75"/>
        <end position="84"/>
    </location>
</feature>
<evidence type="ECO:0000256" key="1">
    <source>
        <dbReference type="SAM" id="MobiDB-lite"/>
    </source>
</evidence>
<reference evidence="2" key="1">
    <citation type="submission" date="2021-05" db="EMBL/GenBank/DDBJ databases">
        <authorList>
            <person name="Alioto T."/>
            <person name="Alioto T."/>
            <person name="Gomez Garrido J."/>
        </authorList>
    </citation>
    <scope>NUCLEOTIDE SEQUENCE</scope>
</reference>
<organism evidence="2">
    <name type="scientific">Culex pipiens</name>
    <name type="common">House mosquito</name>
    <dbReference type="NCBI Taxonomy" id="7175"/>
    <lineage>
        <taxon>Eukaryota</taxon>
        <taxon>Metazoa</taxon>
        <taxon>Ecdysozoa</taxon>
        <taxon>Arthropoda</taxon>
        <taxon>Hexapoda</taxon>
        <taxon>Insecta</taxon>
        <taxon>Pterygota</taxon>
        <taxon>Neoptera</taxon>
        <taxon>Endopterygota</taxon>
        <taxon>Diptera</taxon>
        <taxon>Nematocera</taxon>
        <taxon>Culicoidea</taxon>
        <taxon>Culicidae</taxon>
        <taxon>Culicinae</taxon>
        <taxon>Culicini</taxon>
        <taxon>Culex</taxon>
        <taxon>Culex</taxon>
    </lineage>
</organism>